<dbReference type="GO" id="GO:0042054">
    <property type="term" value="F:histone methyltransferase activity"/>
    <property type="evidence" value="ECO:0007669"/>
    <property type="project" value="TreeGrafter"/>
</dbReference>
<dbReference type="Proteomes" id="UP000515211">
    <property type="component" value="Chromosome 9"/>
</dbReference>
<name>A0A9C6T9X3_ARADU</name>
<dbReference type="InterPro" id="IPR025799">
    <property type="entry name" value="Arg_MeTrfase"/>
</dbReference>
<proteinExistence type="predicted"/>
<dbReference type="KEGG" id="adu:107467303"/>
<organism evidence="2 3">
    <name type="scientific">Arachis duranensis</name>
    <name type="common">Wild peanut</name>
    <dbReference type="NCBI Taxonomy" id="130453"/>
    <lineage>
        <taxon>Eukaryota</taxon>
        <taxon>Viridiplantae</taxon>
        <taxon>Streptophyta</taxon>
        <taxon>Embryophyta</taxon>
        <taxon>Tracheophyta</taxon>
        <taxon>Spermatophyta</taxon>
        <taxon>Magnoliopsida</taxon>
        <taxon>eudicotyledons</taxon>
        <taxon>Gunneridae</taxon>
        <taxon>Pentapetalae</taxon>
        <taxon>rosids</taxon>
        <taxon>fabids</taxon>
        <taxon>Fabales</taxon>
        <taxon>Fabaceae</taxon>
        <taxon>Papilionoideae</taxon>
        <taxon>50 kb inversion clade</taxon>
        <taxon>dalbergioids sensu lato</taxon>
        <taxon>Dalbergieae</taxon>
        <taxon>Pterocarpus clade</taxon>
        <taxon>Arachis</taxon>
    </lineage>
</organism>
<reference evidence="3" key="2">
    <citation type="submission" date="2025-08" db="UniProtKB">
        <authorList>
            <consortium name="RefSeq"/>
        </authorList>
    </citation>
    <scope>IDENTIFICATION</scope>
    <source>
        <tissue evidence="3">Whole plant</tissue>
    </source>
</reference>
<dbReference type="InterPro" id="IPR029063">
    <property type="entry name" value="SAM-dependent_MTases_sf"/>
</dbReference>
<accession>A0A9C6T9X3</accession>
<dbReference type="GeneID" id="107467303"/>
<keyword evidence="2" id="KW-1185">Reference proteome</keyword>
<dbReference type="RefSeq" id="XP_052109960.1">
    <property type="nucleotide sequence ID" value="XM_052254000.1"/>
</dbReference>
<reference evidence="2" key="1">
    <citation type="journal article" date="2016" name="Nat. Genet.">
        <title>The genome sequences of Arachis duranensis and Arachis ipaensis, the diploid ancestors of cultivated peanut.</title>
        <authorList>
            <person name="Bertioli D.J."/>
            <person name="Cannon S.B."/>
            <person name="Froenicke L."/>
            <person name="Huang G."/>
            <person name="Farmer A.D."/>
            <person name="Cannon E.K."/>
            <person name="Liu X."/>
            <person name="Gao D."/>
            <person name="Clevenger J."/>
            <person name="Dash S."/>
            <person name="Ren L."/>
            <person name="Moretzsohn M.C."/>
            <person name="Shirasawa K."/>
            <person name="Huang W."/>
            <person name="Vidigal B."/>
            <person name="Abernathy B."/>
            <person name="Chu Y."/>
            <person name="Niederhuth C.E."/>
            <person name="Umale P."/>
            <person name="Araujo A.C."/>
            <person name="Kozik A."/>
            <person name="Kim K.D."/>
            <person name="Burow M.D."/>
            <person name="Varshney R.K."/>
            <person name="Wang X."/>
            <person name="Zhang X."/>
            <person name="Barkley N."/>
            <person name="Guimaraes P.M."/>
            <person name="Isobe S."/>
            <person name="Guo B."/>
            <person name="Liao B."/>
            <person name="Stalker H.T."/>
            <person name="Schmitz R.J."/>
            <person name="Scheffler B.E."/>
            <person name="Leal-Bertioli S.C."/>
            <person name="Xun X."/>
            <person name="Jackson S.A."/>
            <person name="Michelmore R."/>
            <person name="Ozias-Akins P."/>
        </authorList>
    </citation>
    <scope>NUCLEOTIDE SEQUENCE [LARGE SCALE GENOMIC DNA]</scope>
    <source>
        <strain evidence="2">cv. V14167</strain>
    </source>
</reference>
<protein>
    <submittedName>
        <fullName evidence="3">Protein arginine N-methyltransferase 1</fullName>
    </submittedName>
</protein>
<dbReference type="Gene3D" id="3.40.50.150">
    <property type="entry name" value="Vaccinia Virus protein VP39"/>
    <property type="match status" value="1"/>
</dbReference>
<evidence type="ECO:0000313" key="3">
    <source>
        <dbReference type="RefSeq" id="XP_052109960.1"/>
    </source>
</evidence>
<dbReference type="GO" id="GO:0016274">
    <property type="term" value="F:protein-arginine N-methyltransferase activity"/>
    <property type="evidence" value="ECO:0007669"/>
    <property type="project" value="InterPro"/>
</dbReference>
<dbReference type="PANTHER" id="PTHR11006:SF73">
    <property type="entry name" value="PROTEIN ARGININE N-METHYLTRANSFERASE 6"/>
    <property type="match status" value="1"/>
</dbReference>
<evidence type="ECO:0000256" key="1">
    <source>
        <dbReference type="ARBA" id="ARBA00022691"/>
    </source>
</evidence>
<dbReference type="AlphaFoldDB" id="A0A9C6T9X3"/>
<gene>
    <name evidence="3" type="primary">LOC107467303</name>
</gene>
<sequence>MVKLRLKFLTKTITTGGDATLLKSNCMKEKKKTATFIFEFVQFRGLERKHDKVRNCTYHEASKIRDKTVLVLGCGTGILSFFCAKAGATKPSFDKKACIFYKEGQSKRA</sequence>
<dbReference type="SUPFAM" id="SSF53335">
    <property type="entry name" value="S-adenosyl-L-methionine-dependent methyltransferases"/>
    <property type="match status" value="1"/>
</dbReference>
<evidence type="ECO:0000313" key="2">
    <source>
        <dbReference type="Proteomes" id="UP000515211"/>
    </source>
</evidence>
<keyword evidence="1" id="KW-0949">S-adenosyl-L-methionine</keyword>
<dbReference type="PANTHER" id="PTHR11006">
    <property type="entry name" value="PROTEIN ARGININE N-METHYLTRANSFERASE"/>
    <property type="match status" value="1"/>
</dbReference>